<protein>
    <submittedName>
        <fullName evidence="1">Uncharacterized protein</fullName>
    </submittedName>
</protein>
<evidence type="ECO:0000313" key="2">
    <source>
        <dbReference type="Proteomes" id="UP000218334"/>
    </source>
</evidence>
<accession>A0A2H3BA40</accession>
<sequence>MTGVTNALQEVGDETMVEEGIGTPPTSIEAMKHKTIKMDKLPADQRDWHLMQSLIYQDDAYQWHRTFPPHMLSSQDLAEDKNSEALEDPYNDKLPYTTKQKQKWFKHRMLLCQSSDFLMDPMLRGTIHFKEYTEAEDAAKAFACQTNYLLPHRMNARPNP</sequence>
<name>A0A2H3BA40_9AGAR</name>
<organism evidence="1 2">
    <name type="scientific">Armillaria solidipes</name>
    <dbReference type="NCBI Taxonomy" id="1076256"/>
    <lineage>
        <taxon>Eukaryota</taxon>
        <taxon>Fungi</taxon>
        <taxon>Dikarya</taxon>
        <taxon>Basidiomycota</taxon>
        <taxon>Agaricomycotina</taxon>
        <taxon>Agaricomycetes</taxon>
        <taxon>Agaricomycetidae</taxon>
        <taxon>Agaricales</taxon>
        <taxon>Marasmiineae</taxon>
        <taxon>Physalacriaceae</taxon>
        <taxon>Armillaria</taxon>
    </lineage>
</organism>
<dbReference type="AlphaFoldDB" id="A0A2H3BA40"/>
<evidence type="ECO:0000313" key="1">
    <source>
        <dbReference type="EMBL" id="PBK65744.1"/>
    </source>
</evidence>
<proteinExistence type="predicted"/>
<dbReference type="Proteomes" id="UP000218334">
    <property type="component" value="Unassembled WGS sequence"/>
</dbReference>
<reference evidence="2" key="1">
    <citation type="journal article" date="2017" name="Nat. Ecol. Evol.">
        <title>Genome expansion and lineage-specific genetic innovations in the forest pathogenic fungi Armillaria.</title>
        <authorList>
            <person name="Sipos G."/>
            <person name="Prasanna A.N."/>
            <person name="Walter M.C."/>
            <person name="O'Connor E."/>
            <person name="Balint B."/>
            <person name="Krizsan K."/>
            <person name="Kiss B."/>
            <person name="Hess J."/>
            <person name="Varga T."/>
            <person name="Slot J."/>
            <person name="Riley R."/>
            <person name="Boka B."/>
            <person name="Rigling D."/>
            <person name="Barry K."/>
            <person name="Lee J."/>
            <person name="Mihaltcheva S."/>
            <person name="LaButti K."/>
            <person name="Lipzen A."/>
            <person name="Waldron R."/>
            <person name="Moloney N.M."/>
            <person name="Sperisen C."/>
            <person name="Kredics L."/>
            <person name="Vagvoelgyi C."/>
            <person name="Patrignani A."/>
            <person name="Fitzpatrick D."/>
            <person name="Nagy I."/>
            <person name="Doyle S."/>
            <person name="Anderson J.B."/>
            <person name="Grigoriev I.V."/>
            <person name="Gueldener U."/>
            <person name="Muensterkoetter M."/>
            <person name="Nagy L.G."/>
        </authorList>
    </citation>
    <scope>NUCLEOTIDE SEQUENCE [LARGE SCALE GENOMIC DNA]</scope>
    <source>
        <strain evidence="2">28-4</strain>
    </source>
</reference>
<dbReference type="EMBL" id="KZ293444">
    <property type="protein sequence ID" value="PBK65744.1"/>
    <property type="molecule type" value="Genomic_DNA"/>
</dbReference>
<gene>
    <name evidence="1" type="ORF">ARMSODRAFT_978187</name>
</gene>
<keyword evidence="2" id="KW-1185">Reference proteome</keyword>